<dbReference type="EMBL" id="DSIY01000025">
    <property type="protein sequence ID" value="HEG90016.1"/>
    <property type="molecule type" value="Genomic_DNA"/>
</dbReference>
<reference evidence="1" key="1">
    <citation type="journal article" date="2020" name="mSystems">
        <title>Genome- and Community-Level Interaction Insights into Carbon Utilization and Element Cycling Functions of Hydrothermarchaeota in Hydrothermal Sediment.</title>
        <authorList>
            <person name="Zhou Z."/>
            <person name="Liu Y."/>
            <person name="Xu W."/>
            <person name="Pan J."/>
            <person name="Luo Z.H."/>
            <person name="Li M."/>
        </authorList>
    </citation>
    <scope>NUCLEOTIDE SEQUENCE [LARGE SCALE GENOMIC DNA]</scope>
    <source>
        <strain evidence="1">SpSt-210</strain>
    </source>
</reference>
<organism evidence="1">
    <name type="scientific">Thermorudis peleae</name>
    <dbReference type="NCBI Taxonomy" id="1382356"/>
    <lineage>
        <taxon>Bacteria</taxon>
        <taxon>Pseudomonadati</taxon>
        <taxon>Thermomicrobiota</taxon>
        <taxon>Thermomicrobia</taxon>
        <taxon>Thermomicrobia incertae sedis</taxon>
        <taxon>Thermorudis</taxon>
    </lineage>
</organism>
<accession>A0A831TCK8</accession>
<gene>
    <name evidence="1" type="ORF">ENP34_01000</name>
</gene>
<evidence type="ECO:0000313" key="1">
    <source>
        <dbReference type="EMBL" id="HEG90016.1"/>
    </source>
</evidence>
<dbReference type="PANTHER" id="PTHR34776">
    <property type="entry name" value="F17F16.3 PROTEIN"/>
    <property type="match status" value="1"/>
</dbReference>
<dbReference type="AlphaFoldDB" id="A0A831TCK8"/>
<name>A0A831TCK8_9BACT</name>
<dbReference type="PANTHER" id="PTHR34776:SF1">
    <property type="entry name" value="F17F16.3 PROTEIN"/>
    <property type="match status" value="1"/>
</dbReference>
<sequence length="243" mass="27655">MVRVLERGDLYFFYRPRGQEAHPAGREDIERVYLILSPDDGDRHRLIVIGHKKLPEIERGRTSGEERVWGFVSAVAERPEQLRDELAEPADGSKRQLPRPAGEGRYALVEHGDHVHLAYALELPEKLGPVPTELQIKPEASYVVSVKNPDQPSPLDLDEEPSYPKRLRDLFGRRKFIAAAPPELLDYENVEVLLIGAREDAERELGTQLDPEQGSAATAEIFRELKLDRERSPVKPLFEGEWQ</sequence>
<proteinExistence type="predicted"/>
<comment type="caution">
    <text evidence="1">The sequence shown here is derived from an EMBL/GenBank/DDBJ whole genome shotgun (WGS) entry which is preliminary data.</text>
</comment>
<protein>
    <submittedName>
        <fullName evidence="1">Uncharacterized protein</fullName>
    </submittedName>
</protein>